<reference evidence="8" key="1">
    <citation type="submission" date="2017-02" db="UniProtKB">
        <authorList>
            <consortium name="WormBaseParasite"/>
        </authorList>
    </citation>
    <scope>IDENTIFICATION</scope>
</reference>
<feature type="transmembrane region" description="Helical" evidence="5">
    <location>
        <begin position="216"/>
        <end position="233"/>
    </location>
</feature>
<evidence type="ECO:0000256" key="4">
    <source>
        <dbReference type="ARBA" id="ARBA00023136"/>
    </source>
</evidence>
<dbReference type="SUPFAM" id="SSF48652">
    <property type="entry name" value="Tetraspanin"/>
    <property type="match status" value="1"/>
</dbReference>
<evidence type="ECO:0000256" key="5">
    <source>
        <dbReference type="SAM" id="Phobius"/>
    </source>
</evidence>
<dbReference type="Pfam" id="PF00335">
    <property type="entry name" value="Tetraspanin"/>
    <property type="match status" value="1"/>
</dbReference>
<dbReference type="OrthoDB" id="432835at2759"/>
<keyword evidence="2 5" id="KW-0812">Transmembrane</keyword>
<dbReference type="AlphaFoldDB" id="A0A0R3TYS4"/>
<feature type="transmembrane region" description="Helical" evidence="5">
    <location>
        <begin position="31"/>
        <end position="54"/>
    </location>
</feature>
<evidence type="ECO:0000313" key="8">
    <source>
        <dbReference type="WBParaSite" id="HNAJ_0001302301-mRNA-1"/>
    </source>
</evidence>
<keyword evidence="3 5" id="KW-1133">Transmembrane helix</keyword>
<comment type="subcellular location">
    <subcellularLocation>
        <location evidence="1">Membrane</location>
        <topology evidence="1">Multi-pass membrane protein</topology>
    </subcellularLocation>
</comment>
<gene>
    <name evidence="6" type="ORF">HNAJ_LOCUS12997</name>
</gene>
<feature type="transmembrane region" description="Helical" evidence="5">
    <location>
        <begin position="66"/>
        <end position="89"/>
    </location>
</feature>
<organism evidence="8">
    <name type="scientific">Rodentolepis nana</name>
    <name type="common">Dwarf tapeworm</name>
    <name type="synonym">Hymenolepis nana</name>
    <dbReference type="NCBI Taxonomy" id="102285"/>
    <lineage>
        <taxon>Eukaryota</taxon>
        <taxon>Metazoa</taxon>
        <taxon>Spiralia</taxon>
        <taxon>Lophotrochozoa</taxon>
        <taxon>Platyhelminthes</taxon>
        <taxon>Cestoda</taxon>
        <taxon>Eucestoda</taxon>
        <taxon>Cyclophyllidea</taxon>
        <taxon>Hymenolepididae</taxon>
        <taxon>Rodentolepis</taxon>
    </lineage>
</organism>
<evidence type="ECO:0000313" key="6">
    <source>
        <dbReference type="EMBL" id="VDO14655.1"/>
    </source>
</evidence>
<dbReference type="WBParaSite" id="HNAJ_0001302301-mRNA-1">
    <property type="protein sequence ID" value="HNAJ_0001302301-mRNA-1"/>
    <property type="gene ID" value="HNAJ_0001302301"/>
</dbReference>
<evidence type="ECO:0000256" key="3">
    <source>
        <dbReference type="ARBA" id="ARBA00022989"/>
    </source>
</evidence>
<dbReference type="InterPro" id="IPR008952">
    <property type="entry name" value="Tetraspanin_EC2_sf"/>
</dbReference>
<feature type="transmembrane region" description="Helical" evidence="5">
    <location>
        <begin position="95"/>
        <end position="119"/>
    </location>
</feature>
<evidence type="ECO:0000256" key="2">
    <source>
        <dbReference type="ARBA" id="ARBA00022692"/>
    </source>
</evidence>
<evidence type="ECO:0000256" key="1">
    <source>
        <dbReference type="ARBA" id="ARBA00004141"/>
    </source>
</evidence>
<protein>
    <submittedName>
        <fullName evidence="8">Tetraspanin</fullName>
    </submittedName>
</protein>
<proteinExistence type="predicted"/>
<dbReference type="InterPro" id="IPR018499">
    <property type="entry name" value="Tetraspanin/Peripherin"/>
</dbReference>
<dbReference type="GO" id="GO:0016020">
    <property type="term" value="C:membrane"/>
    <property type="evidence" value="ECO:0007669"/>
    <property type="project" value="UniProtKB-SubCell"/>
</dbReference>
<sequence length="236" mass="26302">MEKDIINFHDTTEDATKTHQPTKCLRIATGFYSIMSLLFLVDILIVEITILILFQKSGRYGGSSIFMAVVTCFTGCLAVASILGIVGAFLSNRKIIIWFVSFSIVFLAAEAAIIIVLLAKPDFAFPYAEELFQNYIDRANEGGNNDTFQVSLMSSMRKLQTELKCCGFDGPEDFTYAILSCCQLDTYCKLERLKGCNDKILAVVELLSRTIDGLDLIILTIQIVFVTCTVILIKRL</sequence>
<keyword evidence="7" id="KW-1185">Reference proteome</keyword>
<keyword evidence="4 5" id="KW-0472">Membrane</keyword>
<accession>A0A0R3TYS4</accession>
<evidence type="ECO:0000313" key="7">
    <source>
        <dbReference type="Proteomes" id="UP000278807"/>
    </source>
</evidence>
<dbReference type="Gene3D" id="1.10.1450.10">
    <property type="entry name" value="Tetraspanin"/>
    <property type="match status" value="1"/>
</dbReference>
<dbReference type="EMBL" id="UZAE01014862">
    <property type="protein sequence ID" value="VDO14655.1"/>
    <property type="molecule type" value="Genomic_DNA"/>
</dbReference>
<reference evidence="6 7" key="2">
    <citation type="submission" date="2018-11" db="EMBL/GenBank/DDBJ databases">
        <authorList>
            <consortium name="Pathogen Informatics"/>
        </authorList>
    </citation>
    <scope>NUCLEOTIDE SEQUENCE [LARGE SCALE GENOMIC DNA]</scope>
</reference>
<name>A0A0R3TYS4_RODNA</name>
<dbReference type="Proteomes" id="UP000278807">
    <property type="component" value="Unassembled WGS sequence"/>
</dbReference>